<dbReference type="Proteomes" id="UP000006643">
    <property type="component" value="Unassembled WGS sequence"/>
</dbReference>
<dbReference type="STRING" id="403677.D0N857"/>
<proteinExistence type="predicted"/>
<keyword evidence="4" id="KW-1185">Reference proteome</keyword>
<dbReference type="HOGENOM" id="CLU_928949_0_0_1"/>
<dbReference type="GeneID" id="9463383"/>
<evidence type="ECO:0000256" key="1">
    <source>
        <dbReference type="SAM" id="MobiDB-lite"/>
    </source>
</evidence>
<sequence>MKITCVIALAAAVVASITGPADASWGLTMQEKSNHVQFGRRLGAGSLRGSEEQQNSPTQTGASQTQESSSSGKSKEVGEKKDDDKQKDGSDDDDKQKDGGDDDDKKKDGDDDDDKKKDGDDDKQKDSGDDDMTTIKKTERRRRVKMMATLTKMKSRTTGTLKKMKRKTMMESRGEMAIRAMTRATTRTVTRATTKATTRATIRVTIRDVKSRKATRARRARRSKEKVAKRRRVAKTRAVTRSRAVEGKISLSNRRNCVLVEALRSSWGTNCSDCLTTTSKCKGTFVLLSSCSSSVVHLAT</sequence>
<dbReference type="VEuPathDB" id="FungiDB:PITG_22808"/>
<feature type="chain" id="PRO_5003011770" evidence="2">
    <location>
        <begin position="24"/>
        <end position="300"/>
    </location>
</feature>
<feature type="compositionally biased region" description="Basic and acidic residues" evidence="1">
    <location>
        <begin position="73"/>
        <end position="137"/>
    </location>
</feature>
<feature type="compositionally biased region" description="Polar residues" evidence="1">
    <location>
        <begin position="52"/>
        <end position="66"/>
    </location>
</feature>
<feature type="compositionally biased region" description="Low complexity" evidence="1">
    <location>
        <begin position="39"/>
        <end position="48"/>
    </location>
</feature>
<dbReference type="InParanoid" id="D0N857"/>
<evidence type="ECO:0000313" key="4">
    <source>
        <dbReference type="Proteomes" id="UP000006643"/>
    </source>
</evidence>
<name>D0N857_PHYIT</name>
<evidence type="ECO:0000313" key="3">
    <source>
        <dbReference type="EMBL" id="EEY53174.1"/>
    </source>
</evidence>
<protein>
    <submittedName>
        <fullName evidence="3">Uncharacterized protein</fullName>
    </submittedName>
</protein>
<evidence type="ECO:0000256" key="2">
    <source>
        <dbReference type="SAM" id="SignalP"/>
    </source>
</evidence>
<feature type="signal peptide" evidence="2">
    <location>
        <begin position="1"/>
        <end position="23"/>
    </location>
</feature>
<organism evidence="3 4">
    <name type="scientific">Phytophthora infestans (strain T30-4)</name>
    <name type="common">Potato late blight agent</name>
    <dbReference type="NCBI Taxonomy" id="403677"/>
    <lineage>
        <taxon>Eukaryota</taxon>
        <taxon>Sar</taxon>
        <taxon>Stramenopiles</taxon>
        <taxon>Oomycota</taxon>
        <taxon>Peronosporomycetes</taxon>
        <taxon>Peronosporales</taxon>
        <taxon>Peronosporaceae</taxon>
        <taxon>Phytophthora</taxon>
    </lineage>
</organism>
<dbReference type="eggNOG" id="ENOG502RRZ0">
    <property type="taxonomic scope" value="Eukaryota"/>
</dbReference>
<dbReference type="AlphaFoldDB" id="D0N857"/>
<dbReference type="OrthoDB" id="129855at2759"/>
<gene>
    <name evidence="3" type="ORF">PITG_22808</name>
</gene>
<dbReference type="RefSeq" id="XP_002904792.1">
    <property type="nucleotide sequence ID" value="XM_002904746.1"/>
</dbReference>
<keyword evidence="2" id="KW-0732">Signal</keyword>
<dbReference type="KEGG" id="pif:PITG_22808"/>
<accession>D0N857</accession>
<feature type="region of interest" description="Disordered" evidence="1">
    <location>
        <begin position="36"/>
        <end position="143"/>
    </location>
</feature>
<dbReference type="EMBL" id="DS028127">
    <property type="protein sequence ID" value="EEY53174.1"/>
    <property type="molecule type" value="Genomic_DNA"/>
</dbReference>
<reference evidence="4" key="1">
    <citation type="journal article" date="2009" name="Nature">
        <title>Genome sequence and analysis of the Irish potato famine pathogen Phytophthora infestans.</title>
        <authorList>
            <consortium name="The Broad Institute Genome Sequencing Platform"/>
            <person name="Haas B.J."/>
            <person name="Kamoun S."/>
            <person name="Zody M.C."/>
            <person name="Jiang R.H."/>
            <person name="Handsaker R.E."/>
            <person name="Cano L.M."/>
            <person name="Grabherr M."/>
            <person name="Kodira C.D."/>
            <person name="Raffaele S."/>
            <person name="Torto-Alalibo T."/>
            <person name="Bozkurt T.O."/>
            <person name="Ah-Fong A.M."/>
            <person name="Alvarado L."/>
            <person name="Anderson V.L."/>
            <person name="Armstrong M.R."/>
            <person name="Avrova A."/>
            <person name="Baxter L."/>
            <person name="Beynon J."/>
            <person name="Boevink P.C."/>
            <person name="Bollmann S.R."/>
            <person name="Bos J.I."/>
            <person name="Bulone V."/>
            <person name="Cai G."/>
            <person name="Cakir C."/>
            <person name="Carrington J.C."/>
            <person name="Chawner M."/>
            <person name="Conti L."/>
            <person name="Costanzo S."/>
            <person name="Ewan R."/>
            <person name="Fahlgren N."/>
            <person name="Fischbach M.A."/>
            <person name="Fugelstad J."/>
            <person name="Gilroy E.M."/>
            <person name="Gnerre S."/>
            <person name="Green P.J."/>
            <person name="Grenville-Briggs L.J."/>
            <person name="Griffith J."/>
            <person name="Grunwald N.J."/>
            <person name="Horn K."/>
            <person name="Horner N.R."/>
            <person name="Hu C.H."/>
            <person name="Huitema E."/>
            <person name="Jeong D.H."/>
            <person name="Jones A.M."/>
            <person name="Jones J.D."/>
            <person name="Jones R.W."/>
            <person name="Karlsson E.K."/>
            <person name="Kunjeti S.G."/>
            <person name="Lamour K."/>
            <person name="Liu Z."/>
            <person name="Ma L."/>
            <person name="Maclean D."/>
            <person name="Chibucos M.C."/>
            <person name="McDonald H."/>
            <person name="McWalters J."/>
            <person name="Meijer H.J."/>
            <person name="Morgan W."/>
            <person name="Morris P.F."/>
            <person name="Munro C.A."/>
            <person name="O'Neill K."/>
            <person name="Ospina-Giraldo M."/>
            <person name="Pinzon A."/>
            <person name="Pritchard L."/>
            <person name="Ramsahoye B."/>
            <person name="Ren Q."/>
            <person name="Restrepo S."/>
            <person name="Roy S."/>
            <person name="Sadanandom A."/>
            <person name="Savidor A."/>
            <person name="Schornack S."/>
            <person name="Schwartz D.C."/>
            <person name="Schumann U.D."/>
            <person name="Schwessinger B."/>
            <person name="Seyer L."/>
            <person name="Sharpe T."/>
            <person name="Silvar C."/>
            <person name="Song J."/>
            <person name="Studholme D.J."/>
            <person name="Sykes S."/>
            <person name="Thines M."/>
            <person name="van de Vondervoort P.J."/>
            <person name="Phuntumart V."/>
            <person name="Wawra S."/>
            <person name="Weide R."/>
            <person name="Win J."/>
            <person name="Young C."/>
            <person name="Zhou S."/>
            <person name="Fry W."/>
            <person name="Meyers B.C."/>
            <person name="van West P."/>
            <person name="Ristaino J."/>
            <person name="Govers F."/>
            <person name="Birch P.R."/>
            <person name="Whisson S.C."/>
            <person name="Judelson H.S."/>
            <person name="Nusbaum C."/>
        </authorList>
    </citation>
    <scope>NUCLEOTIDE SEQUENCE [LARGE SCALE GENOMIC DNA]</scope>
    <source>
        <strain evidence="4">T30-4</strain>
    </source>
</reference>